<name>A0A1L9WSK3_ASPA1</name>
<comment type="subcellular location">
    <subcellularLocation>
        <location evidence="1">Membrane</location>
    </subcellularLocation>
</comment>
<dbReference type="GeneID" id="30971316"/>
<dbReference type="GO" id="GO:0005506">
    <property type="term" value="F:iron ion binding"/>
    <property type="evidence" value="ECO:0007669"/>
    <property type="project" value="InterPro"/>
</dbReference>
<gene>
    <name evidence="6" type="ORF">ASPACDRAFT_1856748</name>
</gene>
<evidence type="ECO:0000256" key="1">
    <source>
        <dbReference type="ARBA" id="ARBA00004370"/>
    </source>
</evidence>
<dbReference type="OMA" id="DMHHELF"/>
<dbReference type="Proteomes" id="UP000184546">
    <property type="component" value="Unassembled WGS sequence"/>
</dbReference>
<evidence type="ECO:0000259" key="5">
    <source>
        <dbReference type="Pfam" id="PF04116"/>
    </source>
</evidence>
<dbReference type="InterPro" id="IPR006694">
    <property type="entry name" value="Fatty_acid_hydroxylase"/>
</dbReference>
<dbReference type="GO" id="GO:0016020">
    <property type="term" value="C:membrane"/>
    <property type="evidence" value="ECO:0007669"/>
    <property type="project" value="UniProtKB-SubCell"/>
</dbReference>
<evidence type="ECO:0000256" key="2">
    <source>
        <dbReference type="ARBA" id="ARBA00022692"/>
    </source>
</evidence>
<evidence type="ECO:0000256" key="4">
    <source>
        <dbReference type="ARBA" id="ARBA00023136"/>
    </source>
</evidence>
<feature type="domain" description="Fatty acid hydroxylase" evidence="5">
    <location>
        <begin position="121"/>
        <end position="247"/>
    </location>
</feature>
<keyword evidence="2" id="KW-0812">Transmembrane</keyword>
<dbReference type="PANTHER" id="PTHR11863">
    <property type="entry name" value="STEROL DESATURASE"/>
    <property type="match status" value="1"/>
</dbReference>
<keyword evidence="4" id="KW-0472">Membrane</keyword>
<dbReference type="Pfam" id="PF04116">
    <property type="entry name" value="FA_hydroxylase"/>
    <property type="match status" value="1"/>
</dbReference>
<dbReference type="STRING" id="690307.A0A1L9WSK3"/>
<dbReference type="EMBL" id="KV878978">
    <property type="protein sequence ID" value="OJJ99174.1"/>
    <property type="molecule type" value="Genomic_DNA"/>
</dbReference>
<keyword evidence="3" id="KW-1133">Transmembrane helix</keyword>
<proteinExistence type="predicted"/>
<organism evidence="6 7">
    <name type="scientific">Aspergillus aculeatus (strain ATCC 16872 / CBS 172.66 / WB 5094)</name>
    <dbReference type="NCBI Taxonomy" id="690307"/>
    <lineage>
        <taxon>Eukaryota</taxon>
        <taxon>Fungi</taxon>
        <taxon>Dikarya</taxon>
        <taxon>Ascomycota</taxon>
        <taxon>Pezizomycotina</taxon>
        <taxon>Eurotiomycetes</taxon>
        <taxon>Eurotiomycetidae</taxon>
        <taxon>Eurotiales</taxon>
        <taxon>Aspergillaceae</taxon>
        <taxon>Aspergillus</taxon>
        <taxon>Aspergillus subgen. Circumdati</taxon>
    </lineage>
</organism>
<sequence>MDIATHWRTLVLKHPSPWIELVGMLTTQILTFWLPAGIFTVFDLLAWPSIQQYKIQPAHKQPPRKLIIRDALLGSLGNQLLSTTLHALQLAAVHIVLGRPELGYRVPATLPPLREFLVDLVLCILARETTYYYGHRLLHHRLFYARFHRQHHRFHAPVALATLYAHPVEHIITNILPIVGPARLFDVHVVTLWAFIGAVGLKAALAHSGYRLWETPDGWKPEVHDLHHELLTVNYGLIGLMDRVHGTRATSKPKRG</sequence>
<evidence type="ECO:0000256" key="3">
    <source>
        <dbReference type="ARBA" id="ARBA00022989"/>
    </source>
</evidence>
<dbReference type="InterPro" id="IPR050307">
    <property type="entry name" value="Sterol_Desaturase_Related"/>
</dbReference>
<keyword evidence="7" id="KW-1185">Reference proteome</keyword>
<dbReference type="AlphaFoldDB" id="A0A1L9WSK3"/>
<dbReference type="GO" id="GO:0008610">
    <property type="term" value="P:lipid biosynthetic process"/>
    <property type="evidence" value="ECO:0007669"/>
    <property type="project" value="InterPro"/>
</dbReference>
<accession>A0A1L9WSK3</accession>
<dbReference type="RefSeq" id="XP_020055514.1">
    <property type="nucleotide sequence ID" value="XM_020197502.1"/>
</dbReference>
<evidence type="ECO:0000313" key="6">
    <source>
        <dbReference type="EMBL" id="OJJ99174.1"/>
    </source>
</evidence>
<evidence type="ECO:0000313" key="7">
    <source>
        <dbReference type="Proteomes" id="UP000184546"/>
    </source>
</evidence>
<dbReference type="VEuPathDB" id="FungiDB:ASPACDRAFT_1856748"/>
<protein>
    <recommendedName>
        <fullName evidence="5">Fatty acid hydroxylase domain-containing protein</fullName>
    </recommendedName>
</protein>
<dbReference type="OrthoDB" id="408954at2759"/>
<dbReference type="GO" id="GO:0016491">
    <property type="term" value="F:oxidoreductase activity"/>
    <property type="evidence" value="ECO:0007669"/>
    <property type="project" value="InterPro"/>
</dbReference>
<reference evidence="7" key="1">
    <citation type="journal article" date="2017" name="Genome Biol.">
        <title>Comparative genomics reveals high biological diversity and specific adaptations in the industrially and medically important fungal genus Aspergillus.</title>
        <authorList>
            <person name="de Vries R.P."/>
            <person name="Riley R."/>
            <person name="Wiebenga A."/>
            <person name="Aguilar-Osorio G."/>
            <person name="Amillis S."/>
            <person name="Uchima C.A."/>
            <person name="Anderluh G."/>
            <person name="Asadollahi M."/>
            <person name="Askin M."/>
            <person name="Barry K."/>
            <person name="Battaglia E."/>
            <person name="Bayram O."/>
            <person name="Benocci T."/>
            <person name="Braus-Stromeyer S.A."/>
            <person name="Caldana C."/>
            <person name="Canovas D."/>
            <person name="Cerqueira G.C."/>
            <person name="Chen F."/>
            <person name="Chen W."/>
            <person name="Choi C."/>
            <person name="Clum A."/>
            <person name="Dos Santos R.A."/>
            <person name="Damasio A.R."/>
            <person name="Diallinas G."/>
            <person name="Emri T."/>
            <person name="Fekete E."/>
            <person name="Flipphi M."/>
            <person name="Freyberg S."/>
            <person name="Gallo A."/>
            <person name="Gournas C."/>
            <person name="Habgood R."/>
            <person name="Hainaut M."/>
            <person name="Harispe M.L."/>
            <person name="Henrissat B."/>
            <person name="Hilden K.S."/>
            <person name="Hope R."/>
            <person name="Hossain A."/>
            <person name="Karabika E."/>
            <person name="Karaffa L."/>
            <person name="Karanyi Z."/>
            <person name="Krasevec N."/>
            <person name="Kuo A."/>
            <person name="Kusch H."/>
            <person name="LaButti K."/>
            <person name="Lagendijk E.L."/>
            <person name="Lapidus A."/>
            <person name="Levasseur A."/>
            <person name="Lindquist E."/>
            <person name="Lipzen A."/>
            <person name="Logrieco A.F."/>
            <person name="MacCabe A."/>
            <person name="Maekelae M.R."/>
            <person name="Malavazi I."/>
            <person name="Melin P."/>
            <person name="Meyer V."/>
            <person name="Mielnichuk N."/>
            <person name="Miskei M."/>
            <person name="Molnar A.P."/>
            <person name="Mule G."/>
            <person name="Ngan C.Y."/>
            <person name="Orejas M."/>
            <person name="Orosz E."/>
            <person name="Ouedraogo J.P."/>
            <person name="Overkamp K.M."/>
            <person name="Park H.-S."/>
            <person name="Perrone G."/>
            <person name="Piumi F."/>
            <person name="Punt P.J."/>
            <person name="Ram A.F."/>
            <person name="Ramon A."/>
            <person name="Rauscher S."/>
            <person name="Record E."/>
            <person name="Riano-Pachon D.M."/>
            <person name="Robert V."/>
            <person name="Roehrig J."/>
            <person name="Ruller R."/>
            <person name="Salamov A."/>
            <person name="Salih N.S."/>
            <person name="Samson R.A."/>
            <person name="Sandor E."/>
            <person name="Sanguinetti M."/>
            <person name="Schuetze T."/>
            <person name="Sepcic K."/>
            <person name="Shelest E."/>
            <person name="Sherlock G."/>
            <person name="Sophianopoulou V."/>
            <person name="Squina F.M."/>
            <person name="Sun H."/>
            <person name="Susca A."/>
            <person name="Todd R.B."/>
            <person name="Tsang A."/>
            <person name="Unkles S.E."/>
            <person name="van de Wiele N."/>
            <person name="van Rossen-Uffink D."/>
            <person name="Oliveira J.V."/>
            <person name="Vesth T.C."/>
            <person name="Visser J."/>
            <person name="Yu J.-H."/>
            <person name="Zhou M."/>
            <person name="Andersen M.R."/>
            <person name="Archer D.B."/>
            <person name="Baker S.E."/>
            <person name="Benoit I."/>
            <person name="Brakhage A.A."/>
            <person name="Braus G.H."/>
            <person name="Fischer R."/>
            <person name="Frisvad J.C."/>
            <person name="Goldman G.H."/>
            <person name="Houbraken J."/>
            <person name="Oakley B."/>
            <person name="Pocsi I."/>
            <person name="Scazzocchio C."/>
            <person name="Seiboth B."/>
            <person name="vanKuyk P.A."/>
            <person name="Wortman J."/>
            <person name="Dyer P.S."/>
            <person name="Grigoriev I.V."/>
        </authorList>
    </citation>
    <scope>NUCLEOTIDE SEQUENCE [LARGE SCALE GENOMIC DNA]</scope>
    <source>
        <strain evidence="7">ATCC 16872 / CBS 172.66 / WB 5094</strain>
    </source>
</reference>